<keyword evidence="2" id="KW-1185">Reference proteome</keyword>
<dbReference type="Proteomes" id="UP001149140">
    <property type="component" value="Unassembled WGS sequence"/>
</dbReference>
<accession>A0A9X3MTC5</accession>
<protein>
    <submittedName>
        <fullName evidence="1">Uncharacterized protein</fullName>
    </submittedName>
</protein>
<evidence type="ECO:0000313" key="2">
    <source>
        <dbReference type="Proteomes" id="UP001149140"/>
    </source>
</evidence>
<dbReference type="EMBL" id="JAPDOD010000007">
    <property type="protein sequence ID" value="MDA0160865.1"/>
    <property type="molecule type" value="Genomic_DNA"/>
</dbReference>
<organism evidence="1 2">
    <name type="scientific">Solirubrobacter ginsenosidimutans</name>
    <dbReference type="NCBI Taxonomy" id="490573"/>
    <lineage>
        <taxon>Bacteria</taxon>
        <taxon>Bacillati</taxon>
        <taxon>Actinomycetota</taxon>
        <taxon>Thermoleophilia</taxon>
        <taxon>Solirubrobacterales</taxon>
        <taxon>Solirubrobacteraceae</taxon>
        <taxon>Solirubrobacter</taxon>
    </lineage>
</organism>
<proteinExistence type="predicted"/>
<sequence>MAESIAFDGIDITQLYSTIVKQGVSKSEASVIVGSWIFENLGRTKRVFNFAEPFPETEPACTPAPFAREFEHPDWVDGENVVQAGQTPGEIGFNERFHQIERDLDRLGGGLGQVFTCMAEMRASLHALLGEIRTEINRLNADVYEAGHTSGGGATVEKIPSHAGLLDFGKYTGTTQFFDKKVSVWQTDSGTLLLPTLDTVGIDVLVGPKVQGAANLDRYIVETEDVRKRFPEEVSSDDLVKEFGDEILTDGRSVRDVVNVLPAGSKYKNLDALVEDVSEREASQVRTSVGADVAVTAALGIDSGVTEIGTADVNRLESIPTRARAALIRGGVTDLQTLANTPSDKVSEILKTEGVSASAGDAASWTRYAGTLMRLRTGIG</sequence>
<reference evidence="1" key="1">
    <citation type="submission" date="2022-10" db="EMBL/GenBank/DDBJ databases">
        <title>The WGS of Solirubrobacter ginsenosidimutans DSM 21036.</title>
        <authorList>
            <person name="Jiang Z."/>
        </authorList>
    </citation>
    <scope>NUCLEOTIDE SEQUENCE</scope>
    <source>
        <strain evidence="1">DSM 21036</strain>
    </source>
</reference>
<gene>
    <name evidence="1" type="ORF">OM076_11365</name>
</gene>
<dbReference type="AlphaFoldDB" id="A0A9X3MTC5"/>
<name>A0A9X3MTC5_9ACTN</name>
<dbReference type="RefSeq" id="WP_270039968.1">
    <property type="nucleotide sequence ID" value="NZ_JAPDOD010000007.1"/>
</dbReference>
<evidence type="ECO:0000313" key="1">
    <source>
        <dbReference type="EMBL" id="MDA0160865.1"/>
    </source>
</evidence>
<comment type="caution">
    <text evidence="1">The sequence shown here is derived from an EMBL/GenBank/DDBJ whole genome shotgun (WGS) entry which is preliminary data.</text>
</comment>